<keyword evidence="3" id="KW-1185">Reference proteome</keyword>
<organism evidence="2 3">
    <name type="scientific">Iamia majanohamensis</name>
    <dbReference type="NCBI Taxonomy" id="467976"/>
    <lineage>
        <taxon>Bacteria</taxon>
        <taxon>Bacillati</taxon>
        <taxon>Actinomycetota</taxon>
        <taxon>Acidimicrobiia</taxon>
        <taxon>Acidimicrobiales</taxon>
        <taxon>Iamiaceae</taxon>
        <taxon>Iamia</taxon>
    </lineage>
</organism>
<dbReference type="KEGG" id="ima:PO878_17615"/>
<dbReference type="AlphaFoldDB" id="A0AAF0BRB1"/>
<dbReference type="InterPro" id="IPR010093">
    <property type="entry name" value="SinI_DNA-bd"/>
</dbReference>
<dbReference type="Pfam" id="PF12728">
    <property type="entry name" value="HTH_17"/>
    <property type="match status" value="1"/>
</dbReference>
<proteinExistence type="predicted"/>
<sequence>MSTNDTEVLTIEEAAEVLRISRGAAYALARRWLETDGGEGLPCIRLGRTMRVPRAALASLLAAGPT</sequence>
<dbReference type="GO" id="GO:0003677">
    <property type="term" value="F:DNA binding"/>
    <property type="evidence" value="ECO:0007669"/>
    <property type="project" value="InterPro"/>
</dbReference>
<feature type="domain" description="Helix-turn-helix" evidence="1">
    <location>
        <begin position="8"/>
        <end position="63"/>
    </location>
</feature>
<reference evidence="2" key="1">
    <citation type="submission" date="2023-01" db="EMBL/GenBank/DDBJ databases">
        <title>The diversity of Class Acidimicrobiia in South China Sea sediment environments and the proposal of Iamia marina sp. nov., a novel species of the genus Iamia.</title>
        <authorList>
            <person name="He Y."/>
            <person name="Tian X."/>
        </authorList>
    </citation>
    <scope>NUCLEOTIDE SEQUENCE</scope>
    <source>
        <strain evidence="2">DSM 19957</strain>
    </source>
</reference>
<evidence type="ECO:0000313" key="2">
    <source>
        <dbReference type="EMBL" id="WCO66321.1"/>
    </source>
</evidence>
<protein>
    <submittedName>
        <fullName evidence="2">Helix-turn-helix domain-containing protein</fullName>
    </submittedName>
</protein>
<evidence type="ECO:0000259" key="1">
    <source>
        <dbReference type="Pfam" id="PF12728"/>
    </source>
</evidence>
<accession>A0AAF0BRB1</accession>
<gene>
    <name evidence="2" type="ORF">PO878_17615</name>
</gene>
<dbReference type="RefSeq" id="WP_272735844.1">
    <property type="nucleotide sequence ID" value="NZ_CP116942.1"/>
</dbReference>
<name>A0AAF0BRB1_9ACTN</name>
<dbReference type="EMBL" id="CP116942">
    <property type="protein sequence ID" value="WCO66321.1"/>
    <property type="molecule type" value="Genomic_DNA"/>
</dbReference>
<dbReference type="Proteomes" id="UP001216390">
    <property type="component" value="Chromosome"/>
</dbReference>
<evidence type="ECO:0000313" key="3">
    <source>
        <dbReference type="Proteomes" id="UP001216390"/>
    </source>
</evidence>
<dbReference type="NCBIfam" id="TIGR01764">
    <property type="entry name" value="excise"/>
    <property type="match status" value="1"/>
</dbReference>
<dbReference type="InterPro" id="IPR041657">
    <property type="entry name" value="HTH_17"/>
</dbReference>